<dbReference type="AlphaFoldDB" id="A0A812NPX9"/>
<feature type="signal peptide" evidence="1">
    <location>
        <begin position="1"/>
        <end position="19"/>
    </location>
</feature>
<dbReference type="InterPro" id="IPR001179">
    <property type="entry name" value="PPIase_FKBP_dom"/>
</dbReference>
<evidence type="ECO:0000256" key="1">
    <source>
        <dbReference type="SAM" id="SignalP"/>
    </source>
</evidence>
<protein>
    <submittedName>
        <fullName evidence="3">HET-E1 protein</fullName>
    </submittedName>
</protein>
<dbReference type="InterPro" id="IPR046357">
    <property type="entry name" value="PPIase_dom_sf"/>
</dbReference>
<accession>A0A812NPX9</accession>
<keyword evidence="1" id="KW-0732">Signal</keyword>
<proteinExistence type="predicted"/>
<comment type="caution">
    <text evidence="3">The sequence shown here is derived from an EMBL/GenBank/DDBJ whole genome shotgun (WGS) entry which is preliminary data.</text>
</comment>
<gene>
    <name evidence="3" type="primary">HET-E1</name>
    <name evidence="3" type="ORF">SNAT2548_LOCUS16684</name>
</gene>
<dbReference type="Proteomes" id="UP000604046">
    <property type="component" value="Unassembled WGS sequence"/>
</dbReference>
<evidence type="ECO:0000313" key="4">
    <source>
        <dbReference type="Proteomes" id="UP000604046"/>
    </source>
</evidence>
<feature type="chain" id="PRO_5032840598" evidence="1">
    <location>
        <begin position="20"/>
        <end position="142"/>
    </location>
</feature>
<evidence type="ECO:0000259" key="2">
    <source>
        <dbReference type="Pfam" id="PF00254"/>
    </source>
</evidence>
<evidence type="ECO:0000313" key="3">
    <source>
        <dbReference type="EMBL" id="CAE7318227.1"/>
    </source>
</evidence>
<keyword evidence="4" id="KW-1185">Reference proteome</keyword>
<dbReference type="Pfam" id="PF00254">
    <property type="entry name" value="FKBP_C"/>
    <property type="match status" value="1"/>
</dbReference>
<sequence length="142" mass="14828">MLPSTGVLRTALLAGHVVAKPVVGCTRTPASSSHSRGRPPSFGPIAAAVGAMALVAGSRKVSVRLGVAAMKASREAADGDEVYVKYEGRLAEDGTVFDSSEGALRHHVLDNFAVSILNLVSTVGGYTCKKHYMARKVIMTFA</sequence>
<dbReference type="Gene3D" id="3.10.50.40">
    <property type="match status" value="1"/>
</dbReference>
<feature type="domain" description="PPIase FKBP-type" evidence="2">
    <location>
        <begin position="74"/>
        <end position="101"/>
    </location>
</feature>
<dbReference type="GO" id="GO:0003755">
    <property type="term" value="F:peptidyl-prolyl cis-trans isomerase activity"/>
    <property type="evidence" value="ECO:0007669"/>
    <property type="project" value="InterPro"/>
</dbReference>
<dbReference type="EMBL" id="CAJNDS010002087">
    <property type="protein sequence ID" value="CAE7318227.1"/>
    <property type="molecule type" value="Genomic_DNA"/>
</dbReference>
<organism evidence="3 4">
    <name type="scientific">Symbiodinium natans</name>
    <dbReference type="NCBI Taxonomy" id="878477"/>
    <lineage>
        <taxon>Eukaryota</taxon>
        <taxon>Sar</taxon>
        <taxon>Alveolata</taxon>
        <taxon>Dinophyceae</taxon>
        <taxon>Suessiales</taxon>
        <taxon>Symbiodiniaceae</taxon>
        <taxon>Symbiodinium</taxon>
    </lineage>
</organism>
<reference evidence="3" key="1">
    <citation type="submission" date="2021-02" db="EMBL/GenBank/DDBJ databases">
        <authorList>
            <person name="Dougan E. K."/>
            <person name="Rhodes N."/>
            <person name="Thang M."/>
            <person name="Chan C."/>
        </authorList>
    </citation>
    <scope>NUCLEOTIDE SEQUENCE</scope>
</reference>
<dbReference type="SUPFAM" id="SSF54534">
    <property type="entry name" value="FKBP-like"/>
    <property type="match status" value="1"/>
</dbReference>
<name>A0A812NPX9_9DINO</name>